<organism evidence="4 5">
    <name type="scientific">Tegillarca granosa</name>
    <name type="common">Malaysian cockle</name>
    <name type="synonym">Anadara granosa</name>
    <dbReference type="NCBI Taxonomy" id="220873"/>
    <lineage>
        <taxon>Eukaryota</taxon>
        <taxon>Metazoa</taxon>
        <taxon>Spiralia</taxon>
        <taxon>Lophotrochozoa</taxon>
        <taxon>Mollusca</taxon>
        <taxon>Bivalvia</taxon>
        <taxon>Autobranchia</taxon>
        <taxon>Pteriomorphia</taxon>
        <taxon>Arcoida</taxon>
        <taxon>Arcoidea</taxon>
        <taxon>Arcidae</taxon>
        <taxon>Tegillarca</taxon>
    </lineage>
</organism>
<feature type="region of interest" description="Disordered" evidence="2">
    <location>
        <begin position="167"/>
        <end position="321"/>
    </location>
</feature>
<dbReference type="InterPro" id="IPR012502">
    <property type="entry name" value="WAPL_dom"/>
</dbReference>
<dbReference type="Proteomes" id="UP001217089">
    <property type="component" value="Unassembled WGS sequence"/>
</dbReference>
<comment type="similarity">
    <text evidence="1">Belongs to the WAPL family.</text>
</comment>
<dbReference type="Gene3D" id="1.25.10.10">
    <property type="entry name" value="Leucine-rich Repeat Variant"/>
    <property type="match status" value="2"/>
</dbReference>
<dbReference type="PANTHER" id="PTHR22100:SF13">
    <property type="entry name" value="WINGS APART-LIKE PROTEIN HOMOLOG"/>
    <property type="match status" value="1"/>
</dbReference>
<keyword evidence="5" id="KW-1185">Reference proteome</keyword>
<feature type="compositionally biased region" description="Low complexity" evidence="2">
    <location>
        <begin position="723"/>
        <end position="736"/>
    </location>
</feature>
<dbReference type="SUPFAM" id="SSF48371">
    <property type="entry name" value="ARM repeat"/>
    <property type="match status" value="1"/>
</dbReference>
<feature type="region of interest" description="Disordered" evidence="2">
    <location>
        <begin position="677"/>
        <end position="739"/>
    </location>
</feature>
<evidence type="ECO:0000256" key="2">
    <source>
        <dbReference type="SAM" id="MobiDB-lite"/>
    </source>
</evidence>
<dbReference type="PANTHER" id="PTHR22100">
    <property type="entry name" value="WINGS APART-LIKE PROTEIN HOMOLOG"/>
    <property type="match status" value="1"/>
</dbReference>
<feature type="compositionally biased region" description="Basic and acidic residues" evidence="2">
    <location>
        <begin position="234"/>
        <end position="266"/>
    </location>
</feature>
<dbReference type="InterPro" id="IPR016024">
    <property type="entry name" value="ARM-type_fold"/>
</dbReference>
<sequence>MASKPAVKTYSRSHARETVATRAFDEAFSAKQNAAAVPIKAAPTKWGKTSFCRVRDDDPFETTYKKVKIENETVDPFTFDYDDEGGQIKLEPVITPSAPSSSTTSNNGNTGTGNQQGMTFGGLGRPAIPNMKVQKTAAPVVPIVVVENEENETVVESQPSFRRPIRTYSRASKREQPQVSDQQVSLAEPMEAETSVYSEPATQESDVFSSQERPSRVNEDIFGDDDDDEPPPVLKKETPRTSRNKEPAQEDESAKESQEIKSEEKTPVSPSKAVYNVRSWQADFDEEDRSGSSSDESQPPKLQPITKQVPQFEEDDKQAEPPRLVRAMHWPKQDDAYTSVHVTKQHKELYTVVKNVKEAHECQEYGETQEYIDDVEYLLAGLQDKQPMSTRCLSCIGIAQKCIIPAFRMHLRAHGIITKIFGSVQDACSDPSLALCTSLVMFMLSRDRLNMDLDDQSVTLMLSLLGVDNQEISASMTAAGKRALNRNKDRVKEVYEQLQKELQKEGKPKLPELEFVSTGNLAMESLLSLTSKSAGEWFKEELRKHGALDHIVDTVCSCIEVVSDDTTLLTDSTIENIKKVDRCLRVLENVTFTNEENQQYLISYKQSGLIKSVCSKKFLHCFAEFACQKVGEQNVFIDTTLVCILQTPQYVPLDFRFDILVLLFCHRFEIANKMEEQDFREPSTPSHSPDKSGEWRESDSGIEWVVDSAKKDGSTVEEKKNSRNSNDLKNNSNPNNLDDEETFTKALHRAGKHMENSIVASYVGLLLGCLIQDNSDFVEKVKNQLPTGNFEDMIAVLKKFLAFMNFTSVIGSGGTGGKSIAHVIEVLEAC</sequence>
<evidence type="ECO:0000259" key="3">
    <source>
        <dbReference type="PROSITE" id="PS51271"/>
    </source>
</evidence>
<accession>A0ABQ9FQB7</accession>
<dbReference type="PROSITE" id="PS51271">
    <property type="entry name" value="WAPL"/>
    <property type="match status" value="1"/>
</dbReference>
<feature type="region of interest" description="Disordered" evidence="2">
    <location>
        <begin position="92"/>
        <end position="120"/>
    </location>
</feature>
<feature type="compositionally biased region" description="Basic and acidic residues" evidence="2">
    <location>
        <begin position="688"/>
        <end position="699"/>
    </location>
</feature>
<reference evidence="4 5" key="1">
    <citation type="submission" date="2022-12" db="EMBL/GenBank/DDBJ databases">
        <title>Chromosome-level genome of Tegillarca granosa.</title>
        <authorList>
            <person name="Kim J."/>
        </authorList>
    </citation>
    <scope>NUCLEOTIDE SEQUENCE [LARGE SCALE GENOMIC DNA]</scope>
    <source>
        <strain evidence="4">Teg-2019</strain>
        <tissue evidence="4">Adductor muscle</tissue>
    </source>
</reference>
<feature type="compositionally biased region" description="Low complexity" evidence="2">
    <location>
        <begin position="100"/>
        <end position="117"/>
    </location>
</feature>
<comment type="caution">
    <text evidence="4">The sequence shown here is derived from an EMBL/GenBank/DDBJ whole genome shotgun (WGS) entry which is preliminary data.</text>
</comment>
<evidence type="ECO:0000313" key="4">
    <source>
        <dbReference type="EMBL" id="KAJ8318117.1"/>
    </source>
</evidence>
<dbReference type="EMBL" id="JARBDR010000214">
    <property type="protein sequence ID" value="KAJ8318117.1"/>
    <property type="molecule type" value="Genomic_DNA"/>
</dbReference>
<dbReference type="InterPro" id="IPR011989">
    <property type="entry name" value="ARM-like"/>
</dbReference>
<protein>
    <recommendedName>
        <fullName evidence="3">WAPL domain-containing protein</fullName>
    </recommendedName>
</protein>
<feature type="compositionally biased region" description="Basic and acidic residues" evidence="2">
    <location>
        <begin position="708"/>
        <end position="721"/>
    </location>
</feature>
<proteinExistence type="inferred from homology"/>
<evidence type="ECO:0000313" key="5">
    <source>
        <dbReference type="Proteomes" id="UP001217089"/>
    </source>
</evidence>
<gene>
    <name evidence="4" type="ORF">KUTeg_003208</name>
</gene>
<feature type="compositionally biased region" description="Acidic residues" evidence="2">
    <location>
        <begin position="221"/>
        <end position="230"/>
    </location>
</feature>
<dbReference type="InterPro" id="IPR039874">
    <property type="entry name" value="WAPL"/>
</dbReference>
<feature type="domain" description="WAPL" evidence="3">
    <location>
        <begin position="343"/>
        <end position="807"/>
    </location>
</feature>
<name>A0ABQ9FQB7_TEGGR</name>
<feature type="compositionally biased region" description="Polar residues" evidence="2">
    <location>
        <begin position="195"/>
        <end position="212"/>
    </location>
</feature>
<dbReference type="InterPro" id="IPR022771">
    <property type="entry name" value="WAPL_C"/>
</dbReference>
<evidence type="ECO:0000256" key="1">
    <source>
        <dbReference type="ARBA" id="ARBA00006854"/>
    </source>
</evidence>
<dbReference type="Pfam" id="PF07814">
    <property type="entry name" value="WAPL"/>
    <property type="match status" value="1"/>
</dbReference>